<evidence type="ECO:0000256" key="1">
    <source>
        <dbReference type="SAM" id="MobiDB-lite"/>
    </source>
</evidence>
<gene>
    <name evidence="4" type="ORF">C8A01DRAFT_49655</name>
</gene>
<dbReference type="Proteomes" id="UP001303115">
    <property type="component" value="Unassembled WGS sequence"/>
</dbReference>
<dbReference type="AlphaFoldDB" id="A0AAN6P8T9"/>
<organism evidence="4 5">
    <name type="scientific">Parachaetomium inaequale</name>
    <dbReference type="NCBI Taxonomy" id="2588326"/>
    <lineage>
        <taxon>Eukaryota</taxon>
        <taxon>Fungi</taxon>
        <taxon>Dikarya</taxon>
        <taxon>Ascomycota</taxon>
        <taxon>Pezizomycotina</taxon>
        <taxon>Sordariomycetes</taxon>
        <taxon>Sordariomycetidae</taxon>
        <taxon>Sordariales</taxon>
        <taxon>Chaetomiaceae</taxon>
        <taxon>Parachaetomium</taxon>
    </lineage>
</organism>
<proteinExistence type="predicted"/>
<comment type="caution">
    <text evidence="4">The sequence shown here is derived from an EMBL/GenBank/DDBJ whole genome shotgun (WGS) entry which is preliminary data.</text>
</comment>
<feature type="region of interest" description="Disordered" evidence="1">
    <location>
        <begin position="180"/>
        <end position="232"/>
    </location>
</feature>
<feature type="signal peptide" evidence="3">
    <location>
        <begin position="1"/>
        <end position="19"/>
    </location>
</feature>
<feature type="compositionally biased region" description="Low complexity" evidence="1">
    <location>
        <begin position="417"/>
        <end position="440"/>
    </location>
</feature>
<keyword evidence="5" id="KW-1185">Reference proteome</keyword>
<feature type="compositionally biased region" description="Low complexity" evidence="1">
    <location>
        <begin position="270"/>
        <end position="282"/>
    </location>
</feature>
<keyword evidence="2" id="KW-0472">Membrane</keyword>
<feature type="compositionally biased region" description="Basic and acidic residues" evidence="1">
    <location>
        <begin position="454"/>
        <end position="463"/>
    </location>
</feature>
<feature type="compositionally biased region" description="Low complexity" evidence="1">
    <location>
        <begin position="372"/>
        <end position="401"/>
    </location>
</feature>
<evidence type="ECO:0000313" key="5">
    <source>
        <dbReference type="Proteomes" id="UP001303115"/>
    </source>
</evidence>
<sequence>MRKALGSAALSCALGLVDAKALKWSDNGPRWVPPQETLLGYMPSLGMDPPTPTPPPEPSKVKGVLEARASDDNTCGYISGILTSSLWCNPTARCVYNSINFHIGCCDDSSTNCPIWTTCFDSTDRASYTTDNGRTLWCGDSSYPHCITHLYQDSSWSGYSLMGCAVAAGTGKVWYTPFVSSTSTSSSSRTTRTTDTSSSSSASFSSSSSSSFSLSGATTTPSPSPEPASSSTPVGPIVGGVVGGVAAIALIVLGIWALMRQNNKQKKEAAAAAAGTTTQHQQTPPPGPTPQQQDPHMSQLPPQQGYYGPAAGYNPHDSMAKPPGMVGVYSGGGGGYTAADQTTVAGSSPPGSPPPPPGYMHGQGTSSPPPQQQQQQGQFGYGQQQPQQGYGQQQQQQQQFGNVSPGTAVTPLTTVVGGYQQQQSPPLQQGQGFGGQQQQQGYGGYAAELPAQRGDGELRELQG</sequence>
<dbReference type="EMBL" id="MU854507">
    <property type="protein sequence ID" value="KAK4033849.1"/>
    <property type="molecule type" value="Genomic_DNA"/>
</dbReference>
<keyword evidence="3" id="KW-0732">Signal</keyword>
<feature type="chain" id="PRO_5042997683" evidence="3">
    <location>
        <begin position="20"/>
        <end position="463"/>
    </location>
</feature>
<evidence type="ECO:0000313" key="4">
    <source>
        <dbReference type="EMBL" id="KAK4033849.1"/>
    </source>
</evidence>
<feature type="transmembrane region" description="Helical" evidence="2">
    <location>
        <begin position="237"/>
        <end position="258"/>
    </location>
</feature>
<protein>
    <submittedName>
        <fullName evidence="4">Uncharacterized protein</fullName>
    </submittedName>
</protein>
<evidence type="ECO:0000256" key="3">
    <source>
        <dbReference type="SAM" id="SignalP"/>
    </source>
</evidence>
<keyword evidence="2" id="KW-1133">Transmembrane helix</keyword>
<evidence type="ECO:0000256" key="2">
    <source>
        <dbReference type="SAM" id="Phobius"/>
    </source>
</evidence>
<name>A0AAN6P8T9_9PEZI</name>
<feature type="compositionally biased region" description="Polar residues" evidence="1">
    <location>
        <begin position="402"/>
        <end position="413"/>
    </location>
</feature>
<feature type="region of interest" description="Disordered" evidence="1">
    <location>
        <begin position="338"/>
        <end position="463"/>
    </location>
</feature>
<accession>A0AAN6P8T9</accession>
<reference evidence="5" key="1">
    <citation type="journal article" date="2023" name="Mol. Phylogenet. Evol.">
        <title>Genome-scale phylogeny and comparative genomics of the fungal order Sordariales.</title>
        <authorList>
            <person name="Hensen N."/>
            <person name="Bonometti L."/>
            <person name="Westerberg I."/>
            <person name="Brannstrom I.O."/>
            <person name="Guillou S."/>
            <person name="Cros-Aarteil S."/>
            <person name="Calhoun S."/>
            <person name="Haridas S."/>
            <person name="Kuo A."/>
            <person name="Mondo S."/>
            <person name="Pangilinan J."/>
            <person name="Riley R."/>
            <person name="LaButti K."/>
            <person name="Andreopoulos B."/>
            <person name="Lipzen A."/>
            <person name="Chen C."/>
            <person name="Yan M."/>
            <person name="Daum C."/>
            <person name="Ng V."/>
            <person name="Clum A."/>
            <person name="Steindorff A."/>
            <person name="Ohm R.A."/>
            <person name="Martin F."/>
            <person name="Silar P."/>
            <person name="Natvig D.O."/>
            <person name="Lalanne C."/>
            <person name="Gautier V."/>
            <person name="Ament-Velasquez S.L."/>
            <person name="Kruys A."/>
            <person name="Hutchinson M.I."/>
            <person name="Powell A.J."/>
            <person name="Barry K."/>
            <person name="Miller A.N."/>
            <person name="Grigoriev I.V."/>
            <person name="Debuchy R."/>
            <person name="Gladieux P."/>
            <person name="Hiltunen Thoren M."/>
            <person name="Johannesson H."/>
        </authorList>
    </citation>
    <scope>NUCLEOTIDE SEQUENCE [LARGE SCALE GENOMIC DNA]</scope>
    <source>
        <strain evidence="5">CBS 284.82</strain>
    </source>
</reference>
<keyword evidence="2" id="KW-0812">Transmembrane</keyword>
<feature type="region of interest" description="Disordered" evidence="1">
    <location>
        <begin position="268"/>
        <end position="319"/>
    </location>
</feature>